<dbReference type="GO" id="GO:0000978">
    <property type="term" value="F:RNA polymerase II cis-regulatory region sequence-specific DNA binding"/>
    <property type="evidence" value="ECO:0007669"/>
    <property type="project" value="TreeGrafter"/>
</dbReference>
<evidence type="ECO:0000256" key="7">
    <source>
        <dbReference type="SAM" id="MobiDB-lite"/>
    </source>
</evidence>
<dbReference type="GO" id="GO:0046983">
    <property type="term" value="F:protein dimerization activity"/>
    <property type="evidence" value="ECO:0007669"/>
    <property type="project" value="InterPro"/>
</dbReference>
<gene>
    <name evidence="9" type="primary">SMKI02G2920</name>
    <name evidence="9" type="ORF">SMKI_02G2920</name>
</gene>
<sequence length="447" mass="49648">MGRRKIEIEPIKDDRNRTVTFIKRKAGLFKKAHELSVLCQVDIAVIILGSNNTFYEYSSVDMSNLITVHQNNSELPHNIIEPSDYGDYVKKPRIVLNERKRRRKRGTVLKPDSHSEGCASSNVQSNGYLGASLMSNENEGARIRTPLVHYQGNTSQIGSNNFEFTKKNADHPILQDGLNSGEGFHAGHYKETNGQQVHVNDAVHPDDMNKRIALNSHSLLLGTKQRSYDNFFPSPYEHLPRPPLPVNLVSHIPPIQSQFVQIIPANTNPMAGSFNGISGTMKFEKRQNIHPQVSISNVSDEGAPTQTTVYHLNEVNRNRPKLTERPSLKLNISRATNDICQQSPVVYSRTASPNLNVQHTSDRLLSSAMSSPFACSNIVRYNNNDTNGSNHSGPYGSTYINGETSFLKPPIGRPPKLPKSTSSSIVVFPSSVTRPDRKSTSPTESSI</sequence>
<dbReference type="InterPro" id="IPR033896">
    <property type="entry name" value="MEF2-like_N"/>
</dbReference>
<dbReference type="EMBL" id="OX365758">
    <property type="protein sequence ID" value="CAI4037417.1"/>
    <property type="molecule type" value="Genomic_DNA"/>
</dbReference>
<dbReference type="RefSeq" id="XP_056080534.1">
    <property type="nucleotide sequence ID" value="XM_056224375.1"/>
</dbReference>
<dbReference type="SUPFAM" id="SSF55455">
    <property type="entry name" value="SRF-like"/>
    <property type="match status" value="1"/>
</dbReference>
<dbReference type="GO" id="GO:0045944">
    <property type="term" value="P:positive regulation of transcription by RNA polymerase II"/>
    <property type="evidence" value="ECO:0007669"/>
    <property type="project" value="InterPro"/>
</dbReference>
<feature type="region of interest" description="Disordered" evidence="7">
    <location>
        <begin position="101"/>
        <end position="121"/>
    </location>
</feature>
<dbReference type="PANTHER" id="PTHR11945">
    <property type="entry name" value="MADS BOX PROTEIN"/>
    <property type="match status" value="1"/>
</dbReference>
<keyword evidence="10" id="KW-1185">Reference proteome</keyword>
<reference evidence="9" key="1">
    <citation type="submission" date="2022-10" db="EMBL/GenBank/DDBJ databases">
        <authorList>
            <person name="Byrne P K."/>
        </authorList>
    </citation>
    <scope>NUCLEOTIDE SEQUENCE</scope>
    <source>
        <strain evidence="9">IFO1815</strain>
    </source>
</reference>
<comment type="subcellular location">
    <subcellularLocation>
        <location evidence="1">Nucleus</location>
    </subcellularLocation>
</comment>
<dbReference type="SMART" id="SM00432">
    <property type="entry name" value="MADS"/>
    <property type="match status" value="1"/>
</dbReference>
<dbReference type="GO" id="GO:0005634">
    <property type="term" value="C:nucleus"/>
    <property type="evidence" value="ECO:0007669"/>
    <property type="project" value="UniProtKB-SubCell"/>
</dbReference>
<dbReference type="InterPro" id="IPR036879">
    <property type="entry name" value="TF_MADSbox_sf"/>
</dbReference>
<dbReference type="GO" id="GO:0008301">
    <property type="term" value="F:DNA binding, bending"/>
    <property type="evidence" value="ECO:0007669"/>
    <property type="project" value="UniProtKB-ARBA"/>
</dbReference>
<dbReference type="GeneID" id="80916630"/>
<evidence type="ECO:0000313" key="10">
    <source>
        <dbReference type="Proteomes" id="UP001161438"/>
    </source>
</evidence>
<dbReference type="Proteomes" id="UP001161438">
    <property type="component" value="Chromosome 2"/>
</dbReference>
<keyword evidence="3" id="KW-0238">DNA-binding</keyword>
<keyword evidence="2" id="KW-0805">Transcription regulation</keyword>
<proteinExistence type="inferred from homology"/>
<dbReference type="CDD" id="cd00265">
    <property type="entry name" value="MADS_MEF2_like"/>
    <property type="match status" value="1"/>
</dbReference>
<evidence type="ECO:0000256" key="5">
    <source>
        <dbReference type="ARBA" id="ARBA00023242"/>
    </source>
</evidence>
<dbReference type="PRINTS" id="PR00404">
    <property type="entry name" value="MADSDOMAIN"/>
</dbReference>
<feature type="compositionally biased region" description="Low complexity" evidence="7">
    <location>
        <begin position="420"/>
        <end position="432"/>
    </location>
</feature>
<dbReference type="PANTHER" id="PTHR11945:SF534">
    <property type="entry name" value="MYOCYTE-SPECIFIC ENHANCER FACTOR 2"/>
    <property type="match status" value="1"/>
</dbReference>
<dbReference type="GO" id="GO:0000981">
    <property type="term" value="F:DNA-binding transcription factor activity, RNA polymerase II-specific"/>
    <property type="evidence" value="ECO:0007669"/>
    <property type="project" value="TreeGrafter"/>
</dbReference>
<protein>
    <recommendedName>
        <fullName evidence="8">MADS-box domain-containing protein</fullName>
    </recommendedName>
</protein>
<dbReference type="PROSITE" id="PS50066">
    <property type="entry name" value="MADS_BOX_2"/>
    <property type="match status" value="1"/>
</dbReference>
<evidence type="ECO:0000259" key="8">
    <source>
        <dbReference type="PROSITE" id="PS50066"/>
    </source>
</evidence>
<name>A0AA35IXR7_SACMI</name>
<keyword evidence="5" id="KW-0539">Nucleus</keyword>
<dbReference type="GO" id="GO:0033554">
    <property type="term" value="P:cellular response to stress"/>
    <property type="evidence" value="ECO:0007669"/>
    <property type="project" value="UniProtKB-ARBA"/>
</dbReference>
<comment type="similarity">
    <text evidence="6">Belongs to the MEF2 family.</text>
</comment>
<feature type="region of interest" description="Disordered" evidence="7">
    <location>
        <begin position="409"/>
        <end position="447"/>
    </location>
</feature>
<evidence type="ECO:0000256" key="3">
    <source>
        <dbReference type="ARBA" id="ARBA00023125"/>
    </source>
</evidence>
<evidence type="ECO:0000256" key="1">
    <source>
        <dbReference type="ARBA" id="ARBA00004123"/>
    </source>
</evidence>
<keyword evidence="4" id="KW-0804">Transcription</keyword>
<dbReference type="Gene3D" id="3.40.1810.10">
    <property type="entry name" value="Transcription factor, MADS-box"/>
    <property type="match status" value="1"/>
</dbReference>
<evidence type="ECO:0000256" key="6">
    <source>
        <dbReference type="ARBA" id="ARBA00025805"/>
    </source>
</evidence>
<organism evidence="9 10">
    <name type="scientific">Saccharomyces mikatae IFO 1815</name>
    <dbReference type="NCBI Taxonomy" id="226126"/>
    <lineage>
        <taxon>Eukaryota</taxon>
        <taxon>Fungi</taxon>
        <taxon>Dikarya</taxon>
        <taxon>Ascomycota</taxon>
        <taxon>Saccharomycotina</taxon>
        <taxon>Saccharomycetes</taxon>
        <taxon>Saccharomycetales</taxon>
        <taxon>Saccharomycetaceae</taxon>
        <taxon>Saccharomyces</taxon>
    </lineage>
</organism>
<dbReference type="PROSITE" id="PS00350">
    <property type="entry name" value="MADS_BOX_1"/>
    <property type="match status" value="1"/>
</dbReference>
<accession>A0AA35IXR7</accession>
<evidence type="ECO:0000313" key="9">
    <source>
        <dbReference type="EMBL" id="CAI4037417.1"/>
    </source>
</evidence>
<dbReference type="InterPro" id="IPR002100">
    <property type="entry name" value="TF_MADSbox"/>
</dbReference>
<feature type="domain" description="MADS-box" evidence="8">
    <location>
        <begin position="1"/>
        <end position="61"/>
    </location>
</feature>
<evidence type="ECO:0000256" key="2">
    <source>
        <dbReference type="ARBA" id="ARBA00023015"/>
    </source>
</evidence>
<dbReference type="FunFam" id="3.40.1810.10:FF:000013">
    <property type="entry name" value="Transcription factor, MADS-box"/>
    <property type="match status" value="1"/>
</dbReference>
<dbReference type="AlphaFoldDB" id="A0AA35IXR7"/>
<dbReference type="Pfam" id="PF00319">
    <property type="entry name" value="SRF-TF"/>
    <property type="match status" value="1"/>
</dbReference>
<evidence type="ECO:0000256" key="4">
    <source>
        <dbReference type="ARBA" id="ARBA00023163"/>
    </source>
</evidence>